<protein>
    <submittedName>
        <fullName evidence="1">Uncharacterized protein</fullName>
    </submittedName>
</protein>
<keyword evidence="2" id="KW-1185">Reference proteome</keyword>
<sequence>MSSQEIAVDLMSEERLENAIRSNDLTLLKNLLSQGVEKNHQDNNGKLNIVFHNAIRTCRTCRMDAHMYILKELLLNGSDVNIVNKKHLLSISFAFLYGSDDIIIKLFALDHIHLVNYDDRNGNSFLHLLPKRSNLTEIFMESLKDFQLNINTTNKFSDTPIHIVCKVIGRLEKKHLHQMKLFLNTFDGFDPFICNNGGDTFLHSCFDSIQMDDNDVDFINCLTGGGFR</sequence>
<proteinExistence type="predicted"/>
<comment type="caution">
    <text evidence="1">The sequence shown here is derived from an EMBL/GenBank/DDBJ whole genome shotgun (WGS) entry which is preliminary data.</text>
</comment>
<evidence type="ECO:0000313" key="1">
    <source>
        <dbReference type="EMBL" id="CAG2234604.1"/>
    </source>
</evidence>
<dbReference type="EMBL" id="CAJPWZ010002260">
    <property type="protein sequence ID" value="CAG2234604.1"/>
    <property type="molecule type" value="Genomic_DNA"/>
</dbReference>
<name>A0A8S3TLQ2_MYTED</name>
<dbReference type="AlphaFoldDB" id="A0A8S3TLQ2"/>
<dbReference type="Proteomes" id="UP000683360">
    <property type="component" value="Unassembled WGS sequence"/>
</dbReference>
<reference evidence="1" key="1">
    <citation type="submission" date="2021-03" db="EMBL/GenBank/DDBJ databases">
        <authorList>
            <person name="Bekaert M."/>
        </authorList>
    </citation>
    <scope>NUCLEOTIDE SEQUENCE</scope>
</reference>
<evidence type="ECO:0000313" key="2">
    <source>
        <dbReference type="Proteomes" id="UP000683360"/>
    </source>
</evidence>
<dbReference type="SUPFAM" id="SSF48403">
    <property type="entry name" value="Ankyrin repeat"/>
    <property type="match status" value="1"/>
</dbReference>
<accession>A0A8S3TLQ2</accession>
<dbReference type="InterPro" id="IPR036770">
    <property type="entry name" value="Ankyrin_rpt-contain_sf"/>
</dbReference>
<dbReference type="Gene3D" id="1.25.40.20">
    <property type="entry name" value="Ankyrin repeat-containing domain"/>
    <property type="match status" value="1"/>
</dbReference>
<gene>
    <name evidence="1" type="ORF">MEDL_47228</name>
</gene>
<organism evidence="1 2">
    <name type="scientific">Mytilus edulis</name>
    <name type="common">Blue mussel</name>
    <dbReference type="NCBI Taxonomy" id="6550"/>
    <lineage>
        <taxon>Eukaryota</taxon>
        <taxon>Metazoa</taxon>
        <taxon>Spiralia</taxon>
        <taxon>Lophotrochozoa</taxon>
        <taxon>Mollusca</taxon>
        <taxon>Bivalvia</taxon>
        <taxon>Autobranchia</taxon>
        <taxon>Pteriomorphia</taxon>
        <taxon>Mytilida</taxon>
        <taxon>Mytiloidea</taxon>
        <taxon>Mytilidae</taxon>
        <taxon>Mytilinae</taxon>
        <taxon>Mytilus</taxon>
    </lineage>
</organism>
<dbReference type="OrthoDB" id="20872at2759"/>